<proteinExistence type="predicted"/>
<keyword evidence="3" id="KW-1185">Reference proteome</keyword>
<dbReference type="PANTHER" id="PTHR10885">
    <property type="entry name" value="ISOPENTENYL-DIPHOSPHATE DELTA-ISOMERASE"/>
    <property type="match status" value="1"/>
</dbReference>
<protein>
    <submittedName>
        <fullName evidence="2">NUDIX domain-containing protein</fullName>
    </submittedName>
</protein>
<reference evidence="2 3" key="1">
    <citation type="submission" date="2022-08" db="EMBL/GenBank/DDBJ databases">
        <title>Paenibacillus endoradicis sp. nov., Paenibacillus radicibacter sp. nov and Paenibacillus pararadicis sp. nov., three cold-adapted plant growth-promoting bacteria isolated from root of Larix gmelinii in Great Khingan.</title>
        <authorList>
            <person name="Xue H."/>
        </authorList>
    </citation>
    <scope>NUCLEOTIDE SEQUENCE [LARGE SCALE GENOMIC DNA]</scope>
    <source>
        <strain evidence="2 3">N5-1-1-5</strain>
    </source>
</reference>
<feature type="domain" description="Nudix hydrolase" evidence="1">
    <location>
        <begin position="31"/>
        <end position="174"/>
    </location>
</feature>
<evidence type="ECO:0000259" key="1">
    <source>
        <dbReference type="PROSITE" id="PS51462"/>
    </source>
</evidence>
<dbReference type="PANTHER" id="PTHR10885:SF0">
    <property type="entry name" value="ISOPENTENYL-DIPHOSPHATE DELTA-ISOMERASE"/>
    <property type="match status" value="1"/>
</dbReference>
<dbReference type="RefSeq" id="WP_258212309.1">
    <property type="nucleotide sequence ID" value="NZ_JANQBD010000003.1"/>
</dbReference>
<dbReference type="PROSITE" id="PS51462">
    <property type="entry name" value="NUDIX"/>
    <property type="match status" value="1"/>
</dbReference>
<dbReference type="SUPFAM" id="SSF55811">
    <property type="entry name" value="Nudix"/>
    <property type="match status" value="1"/>
</dbReference>
<dbReference type="CDD" id="cd04692">
    <property type="entry name" value="NUDIX_Hydrolase"/>
    <property type="match status" value="1"/>
</dbReference>
<dbReference type="InterPro" id="IPR000086">
    <property type="entry name" value="NUDIX_hydrolase_dom"/>
</dbReference>
<accession>A0ABT1YBY3</accession>
<dbReference type="EMBL" id="JANQBD010000003">
    <property type="protein sequence ID" value="MCR8630698.1"/>
    <property type="molecule type" value="Genomic_DNA"/>
</dbReference>
<dbReference type="Proteomes" id="UP001300012">
    <property type="component" value="Unassembled WGS sequence"/>
</dbReference>
<gene>
    <name evidence="2" type="ORF">NV381_05720</name>
</gene>
<comment type="caution">
    <text evidence="2">The sequence shown here is derived from an EMBL/GenBank/DDBJ whole genome shotgun (WGS) entry which is preliminary data.</text>
</comment>
<sequence>MAQVEEVFDIYDEHLKPIGTASRTEVHAQGLWHRTFQCWIVNEQDGDRALLFQKRHPQKDTFPGLLDISCAGHLLAGEGIEEGNRELEEELGISVAFGSLEPCGVLLDEKRLADGLIDREICHIFVYRSNQPLDSYKLQADELTGLYRVSIEDVKRLAEQNNGEDKIHAVGVETNEEGILELSERLFNRSDFVPRSSTYYEMMLKIAEK</sequence>
<organism evidence="2 3">
    <name type="scientific">Paenibacillus radicis</name>
    <name type="common">ex Xue et al. 2023</name>
    <dbReference type="NCBI Taxonomy" id="2972489"/>
    <lineage>
        <taxon>Bacteria</taxon>
        <taxon>Bacillati</taxon>
        <taxon>Bacillota</taxon>
        <taxon>Bacilli</taxon>
        <taxon>Bacillales</taxon>
        <taxon>Paenibacillaceae</taxon>
        <taxon>Paenibacillus</taxon>
    </lineage>
</organism>
<dbReference type="Gene3D" id="3.90.79.10">
    <property type="entry name" value="Nucleoside Triphosphate Pyrophosphohydrolase"/>
    <property type="match status" value="1"/>
</dbReference>
<evidence type="ECO:0000313" key="2">
    <source>
        <dbReference type="EMBL" id="MCR8630698.1"/>
    </source>
</evidence>
<dbReference type="Pfam" id="PF00293">
    <property type="entry name" value="NUDIX"/>
    <property type="match status" value="1"/>
</dbReference>
<evidence type="ECO:0000313" key="3">
    <source>
        <dbReference type="Proteomes" id="UP001300012"/>
    </source>
</evidence>
<dbReference type="InterPro" id="IPR015797">
    <property type="entry name" value="NUDIX_hydrolase-like_dom_sf"/>
</dbReference>
<name>A0ABT1YBY3_9BACL</name>